<name>A0A2V3V9D0_9SPHN</name>
<feature type="domain" description="RNA-binding protein AU-1/Ribonuclease E/G" evidence="3">
    <location>
        <begin position="135"/>
        <end position="248"/>
    </location>
</feature>
<evidence type="ECO:0000313" key="5">
    <source>
        <dbReference type="Proteomes" id="UP000248014"/>
    </source>
</evidence>
<proteinExistence type="predicted"/>
<accession>A0A2V3V9D0</accession>
<comment type="caution">
    <text evidence="4">The sequence shown here is derived from an EMBL/GenBank/DDBJ whole genome shotgun (WGS) entry which is preliminary data.</text>
</comment>
<evidence type="ECO:0000259" key="3">
    <source>
        <dbReference type="Pfam" id="PF10150"/>
    </source>
</evidence>
<dbReference type="Proteomes" id="UP000248014">
    <property type="component" value="Unassembled WGS sequence"/>
</dbReference>
<reference evidence="4 5" key="1">
    <citation type="submission" date="2018-05" db="EMBL/GenBank/DDBJ databases">
        <title>Genomic Encyclopedia of Type Strains, Phase IV (KMG-IV): sequencing the most valuable type-strain genomes for metagenomic binning, comparative biology and taxonomic classification.</title>
        <authorList>
            <person name="Goeker M."/>
        </authorList>
    </citation>
    <scope>NUCLEOTIDE SEQUENCE [LARGE SCALE GENOMIC DNA]</scope>
    <source>
        <strain evidence="4 5">DSM 3183</strain>
    </source>
</reference>
<dbReference type="AlphaFoldDB" id="A0A2V3V9D0"/>
<evidence type="ECO:0000256" key="1">
    <source>
        <dbReference type="ARBA" id="ARBA00022801"/>
    </source>
</evidence>
<keyword evidence="5" id="KW-1185">Reference proteome</keyword>
<evidence type="ECO:0000256" key="2">
    <source>
        <dbReference type="ARBA" id="ARBA00022884"/>
    </source>
</evidence>
<gene>
    <name evidence="4" type="ORF">C7451_102102</name>
</gene>
<organism evidence="4 5">
    <name type="scientific">Blastomonas natatoria</name>
    <dbReference type="NCBI Taxonomy" id="34015"/>
    <lineage>
        <taxon>Bacteria</taxon>
        <taxon>Pseudomonadati</taxon>
        <taxon>Pseudomonadota</taxon>
        <taxon>Alphaproteobacteria</taxon>
        <taxon>Sphingomonadales</taxon>
        <taxon>Sphingomonadaceae</taxon>
        <taxon>Blastomonas</taxon>
    </lineage>
</organism>
<evidence type="ECO:0000313" key="4">
    <source>
        <dbReference type="EMBL" id="PXW78432.1"/>
    </source>
</evidence>
<dbReference type="RefSeq" id="WP_110297530.1">
    <property type="nucleotide sequence ID" value="NZ_QJJM01000002.1"/>
</dbReference>
<dbReference type="EMBL" id="QJJM01000002">
    <property type="protein sequence ID" value="PXW78432.1"/>
    <property type="molecule type" value="Genomic_DNA"/>
</dbReference>
<dbReference type="Pfam" id="PF10150">
    <property type="entry name" value="RNase_E_G"/>
    <property type="match status" value="1"/>
</dbReference>
<dbReference type="InterPro" id="IPR019307">
    <property type="entry name" value="RNA-bd_AU-1/RNase_E/G"/>
</dbReference>
<dbReference type="OrthoDB" id="7403919at2"/>
<keyword evidence="2" id="KW-0694">RNA-binding</keyword>
<protein>
    <recommendedName>
        <fullName evidence="3">RNA-binding protein AU-1/Ribonuclease E/G domain-containing protein</fullName>
    </recommendedName>
</protein>
<sequence>MTHWLYEQGIGEERAALIDRGRIVEARIQRNDAVWLAGAVLDVKLLAKSAGGHRARALLPDGAEAMLQPVPARTSEGATIRAEIVREAMIEPGTGRTKPPRLRPVGADTPLRPAPRLIDICSADDVEIIRCPPAGPDLLADAGWHEVIEEAETGQVAFPGGLLTFSPTPAMMVADIDGDIPPRLLALAAAAALAQAIRRHGVGGGIVVDFPAVSEKADRNDVASAFDSAMALPCERTAINGFGLMQVILRRTRASLIELCAADRVRWNLLARLRSAERDHGTGLLTLALSPAESTLLAGQPQWLDELQRRTGRPVAVESRAA</sequence>
<keyword evidence="1" id="KW-0378">Hydrolase</keyword>